<dbReference type="EMBL" id="CP157804">
    <property type="protein sequence ID" value="XBQ23245.1"/>
    <property type="molecule type" value="Genomic_DNA"/>
</dbReference>
<dbReference type="InterPro" id="IPR028994">
    <property type="entry name" value="Integrin_alpha_N"/>
</dbReference>
<gene>
    <name evidence="3" type="ORF">ABNE31_16765</name>
</gene>
<dbReference type="Pfam" id="PF07593">
    <property type="entry name" value="UnbV_ASPIC"/>
    <property type="match status" value="1"/>
</dbReference>
<dbReference type="InterPro" id="IPR011519">
    <property type="entry name" value="UnbV_ASPIC"/>
</dbReference>
<sequence length="1115" mass="124650">MLRRIIPILLSLFIISCDNQEKNSSASRSSNSVEKNSPVFRKVEPRNSHITFANTITHDVGSLNNLFDYDYFYNGAGVGMEDLNNDGFLDVFFCGNQVNNSLYFNKGDLTFEDVSDTAQINNGKIWSNGVTFADINNDGWMDIYISQGGPNTRDKRKNLLFINNQDGTFEEKAEQYGLADMGISTQSVFFDMDKDGDLDCLVMNENELYGMDPISFNQYVNSDEETAYFNSSHLYRNDDGTFTDITKSAGLAKPIFGLGLAVADINEDGWMDIYMASDYYLPDALYINNHDGTFTDQIKEATNQISFYGMGMDIADLDNDGLQDIFVLDMAANDHVRSKTLMASMNTKRFEFLVNKAGYHYQYMYNSLQKNMGDTKFSNISQLSGVANTDWSWSVLMNDFDLDGHKEIHVTNGYRRYALDNDLQRKVFEAKQRYGRNVPLEVKQQLYESMPSEKLPNILYKRKSKLVYDNVATAWGLGDFSFSNGAASGDLDNDGDLDIIVNNMDETAFVYQNLSIESGLGNYLKVITNGNSSEEFAKVTVSSGSDSQMVEVKRVRGYRSAQEPKAFFGLANNTSVDTVTVYWKSGKMQQKFNVPANSTITFNERDATLPVSTKQENETYFIELDTEALGLNFTHNENVYDDFETEVLLPYKQSNQGPFITKGDINGDGLEDIHVGGAAGQPGQLYIQSSKGFVNINSPALQKDAHHEDMESIFFDFDGDTDLDLFVVSGGNEFAEYSSYHTDRIYINDGQGQFSKLQSESLSAFPKNGKSVSIIDFDKDGDNDILVGNRVVPKQYPIPQASVLFENRDGELVDVTQEVAPEFQDFGIVNDIQTTDVNNDGWPDFIAVGEWTGIGVFVNQQGTFSNMAEEDAMLSEKGWWFSVTETDVNNDNLPDYVVGNVGLNIKFKASKEKPFKVYATDFDENGTTDIVLSKKYKGTYVPVRGRECSSQQMPFIKEKFETYSEFANASLVDIYGEKLSSSYESSATELQSIVLINKGNLVFEKQRLPISGQTIPILNCAVADLNNDGYEDIVAVGNIYETEVETPRLDALSGVILLSNGTDGYISVPHQNSGLFMEGNVKSIELITNTNDETILVNTTNNGPLAVHKTSWYDK</sequence>
<reference evidence="3" key="1">
    <citation type="submission" date="2024-05" db="EMBL/GenBank/DDBJ databases">
        <title>Draft Genome Sequences of Flagellimonas sp. MMG031 and Marinobacter sp. MMG032 Isolated from the dinoflagellate Symbiodinium pilosum.</title>
        <authorList>
            <person name="Shikuma N.J."/>
            <person name="Farrell M.V."/>
        </authorList>
    </citation>
    <scope>NUCLEOTIDE SEQUENCE</scope>
    <source>
        <strain evidence="3">MMG031</strain>
    </source>
</reference>
<name>A0AAU7MY38_9FLAO</name>
<dbReference type="RefSeq" id="WP_293289791.1">
    <property type="nucleotide sequence ID" value="NZ_CP157804.1"/>
</dbReference>
<dbReference type="InterPro" id="IPR013517">
    <property type="entry name" value="FG-GAP"/>
</dbReference>
<dbReference type="KEGG" id="fld:ABNE31_16765"/>
<dbReference type="PANTHER" id="PTHR16026:SF0">
    <property type="entry name" value="CARTILAGE ACIDIC PROTEIN 1"/>
    <property type="match status" value="1"/>
</dbReference>
<organism evidence="3">
    <name type="scientific">Flagellimonas sp. MMG031</name>
    <dbReference type="NCBI Taxonomy" id="3158549"/>
    <lineage>
        <taxon>Bacteria</taxon>
        <taxon>Pseudomonadati</taxon>
        <taxon>Bacteroidota</taxon>
        <taxon>Flavobacteriia</taxon>
        <taxon>Flavobacteriales</taxon>
        <taxon>Flavobacteriaceae</taxon>
        <taxon>Flagellimonas</taxon>
    </lineage>
</organism>
<feature type="domain" description="ASPIC/UnbV" evidence="2">
    <location>
        <begin position="537"/>
        <end position="601"/>
    </location>
</feature>
<protein>
    <submittedName>
        <fullName evidence="3">VCBS repeat-containing protein</fullName>
    </submittedName>
</protein>
<dbReference type="Gene3D" id="2.130.10.130">
    <property type="entry name" value="Integrin alpha, N-terminal"/>
    <property type="match status" value="3"/>
</dbReference>
<dbReference type="AlphaFoldDB" id="A0AAU7MY38"/>
<dbReference type="PROSITE" id="PS51257">
    <property type="entry name" value="PROKAR_LIPOPROTEIN"/>
    <property type="match status" value="1"/>
</dbReference>
<dbReference type="Pfam" id="PF13517">
    <property type="entry name" value="FG-GAP_3"/>
    <property type="match status" value="4"/>
</dbReference>
<evidence type="ECO:0000256" key="1">
    <source>
        <dbReference type="ARBA" id="ARBA00022729"/>
    </source>
</evidence>
<evidence type="ECO:0000313" key="3">
    <source>
        <dbReference type="EMBL" id="XBQ23245.1"/>
    </source>
</evidence>
<evidence type="ECO:0000259" key="2">
    <source>
        <dbReference type="Pfam" id="PF07593"/>
    </source>
</evidence>
<dbReference type="SUPFAM" id="SSF69318">
    <property type="entry name" value="Integrin alpha N-terminal domain"/>
    <property type="match status" value="3"/>
</dbReference>
<proteinExistence type="predicted"/>
<accession>A0AAU7MY38</accession>
<keyword evidence="1" id="KW-0732">Signal</keyword>
<dbReference type="InterPro" id="IPR027039">
    <property type="entry name" value="Crtac1"/>
</dbReference>
<dbReference type="PANTHER" id="PTHR16026">
    <property type="entry name" value="CARTILAGE ACIDIC PROTEIN 1"/>
    <property type="match status" value="1"/>
</dbReference>